<dbReference type="RefSeq" id="WP_139466073.1">
    <property type="nucleotide sequence ID" value="NZ_VDHJ01000011.1"/>
</dbReference>
<evidence type="ECO:0000259" key="3">
    <source>
        <dbReference type="Pfam" id="PF12697"/>
    </source>
</evidence>
<evidence type="ECO:0000256" key="2">
    <source>
        <dbReference type="SAM" id="SignalP"/>
    </source>
</evidence>
<evidence type="ECO:0000256" key="1">
    <source>
        <dbReference type="SAM" id="MobiDB-lite"/>
    </source>
</evidence>
<organism evidence="4 5">
    <name type="scientific">Corynebacterium tapiri</name>
    <dbReference type="NCBI Taxonomy" id="1448266"/>
    <lineage>
        <taxon>Bacteria</taxon>
        <taxon>Bacillati</taxon>
        <taxon>Actinomycetota</taxon>
        <taxon>Actinomycetes</taxon>
        <taxon>Mycobacteriales</taxon>
        <taxon>Corynebacteriaceae</taxon>
        <taxon>Corynebacterium</taxon>
    </lineage>
</organism>
<gene>
    <name evidence="4" type="ORF">FHE74_08445</name>
</gene>
<feature type="region of interest" description="Disordered" evidence="1">
    <location>
        <begin position="311"/>
        <end position="331"/>
    </location>
</feature>
<protein>
    <submittedName>
        <fullName evidence="4">Alpha/beta fold hydrolase</fullName>
    </submittedName>
</protein>
<feature type="domain" description="AB hydrolase-1" evidence="3">
    <location>
        <begin position="70"/>
        <end position="200"/>
    </location>
</feature>
<comment type="caution">
    <text evidence="4">The sequence shown here is derived from an EMBL/GenBank/DDBJ whole genome shotgun (WGS) entry which is preliminary data.</text>
</comment>
<sequence>MKKSTLFSRAARYTLAASTALLMAGSAAGTANAQESSGSSSALKPLDFPAIAGSPVNDTTCQVKEGQSPVLFLHGTGADANHFKDAYQVLAAEGYCTFTVNYGGAPGRIAYGWADLDASAQQVAEAVDHVKDVTGAPKVTLVGHSQGGTLTKKYIQQLGGAGNVDRVVSLGATYRGTDVNGGILREVFDTWPAFWDTLVSPASFQQVRSQGVVKPQISELMEHPDAAPGIVYTAVYTPKDTTATSTFATDSPYGKNDTSVVHGGEPGYVVNVNADEACGYAPIGRAHDSLPWNPVTVQLIKWGVQRDISETTPQCGAAGGASSGSSSSSVR</sequence>
<dbReference type="OrthoDB" id="8871309at2"/>
<dbReference type="Pfam" id="PF12697">
    <property type="entry name" value="Abhydrolase_6"/>
    <property type="match status" value="1"/>
</dbReference>
<dbReference type="GO" id="GO:0016298">
    <property type="term" value="F:lipase activity"/>
    <property type="evidence" value="ECO:0007669"/>
    <property type="project" value="TreeGrafter"/>
</dbReference>
<feature type="chain" id="PRO_5022843163" evidence="2">
    <location>
        <begin position="34"/>
        <end position="331"/>
    </location>
</feature>
<dbReference type="SUPFAM" id="SSF53474">
    <property type="entry name" value="alpha/beta-Hydrolases"/>
    <property type="match status" value="1"/>
</dbReference>
<feature type="signal peptide" evidence="2">
    <location>
        <begin position="1"/>
        <end position="33"/>
    </location>
</feature>
<accession>A0A5C4U1Y6</accession>
<keyword evidence="2" id="KW-0732">Signal</keyword>
<keyword evidence="4" id="KW-0378">Hydrolase</keyword>
<dbReference type="GO" id="GO:0016042">
    <property type="term" value="P:lipid catabolic process"/>
    <property type="evidence" value="ECO:0007669"/>
    <property type="project" value="InterPro"/>
</dbReference>
<evidence type="ECO:0000313" key="4">
    <source>
        <dbReference type="EMBL" id="TNL96050.1"/>
    </source>
</evidence>
<dbReference type="Proteomes" id="UP000312032">
    <property type="component" value="Unassembled WGS sequence"/>
</dbReference>
<keyword evidence="5" id="KW-1185">Reference proteome</keyword>
<dbReference type="EMBL" id="VDHJ01000011">
    <property type="protein sequence ID" value="TNL96050.1"/>
    <property type="molecule type" value="Genomic_DNA"/>
</dbReference>
<evidence type="ECO:0000313" key="5">
    <source>
        <dbReference type="Proteomes" id="UP000312032"/>
    </source>
</evidence>
<dbReference type="Gene3D" id="3.40.50.1820">
    <property type="entry name" value="alpha/beta hydrolase"/>
    <property type="match status" value="1"/>
</dbReference>
<dbReference type="AlphaFoldDB" id="A0A5C4U1Y6"/>
<dbReference type="InterPro" id="IPR029058">
    <property type="entry name" value="AB_hydrolase_fold"/>
</dbReference>
<dbReference type="PANTHER" id="PTHR32015">
    <property type="entry name" value="FASTING INDUCED LIPASE"/>
    <property type="match status" value="1"/>
</dbReference>
<dbReference type="InterPro" id="IPR000073">
    <property type="entry name" value="AB_hydrolase_1"/>
</dbReference>
<dbReference type="InterPro" id="IPR002918">
    <property type="entry name" value="Lipase_EstA/Esterase_EstB"/>
</dbReference>
<proteinExistence type="predicted"/>
<reference evidence="4 5" key="1">
    <citation type="submission" date="2019-06" db="EMBL/GenBank/DDBJ databases">
        <authorList>
            <person name="Li J."/>
        </authorList>
    </citation>
    <scope>NUCLEOTIDE SEQUENCE [LARGE SCALE GENOMIC DNA]</scope>
    <source>
        <strain evidence="4 5">LMG 28165</strain>
    </source>
</reference>
<name>A0A5C4U1Y6_9CORY</name>
<dbReference type="PANTHER" id="PTHR32015:SF1">
    <property type="entry name" value="LIPASE"/>
    <property type="match status" value="1"/>
</dbReference>